<reference evidence="2" key="1">
    <citation type="submission" date="2023-07" db="EMBL/GenBank/DDBJ databases">
        <authorList>
            <person name="Stuckert A."/>
        </authorList>
    </citation>
    <scope>NUCLEOTIDE SEQUENCE</scope>
</reference>
<dbReference type="InterPro" id="IPR002298">
    <property type="entry name" value="DNA_polymerase_A"/>
</dbReference>
<feature type="region of interest" description="Disordered" evidence="1">
    <location>
        <begin position="16"/>
        <end position="53"/>
    </location>
</feature>
<comment type="caution">
    <text evidence="2">The sequence shown here is derived from an EMBL/GenBank/DDBJ whole genome shotgun (WGS) entry which is preliminary data.</text>
</comment>
<protein>
    <submittedName>
        <fullName evidence="2">Uncharacterized protein</fullName>
    </submittedName>
</protein>
<dbReference type="Gene3D" id="3.40.50.300">
    <property type="entry name" value="P-loop containing nucleotide triphosphate hydrolases"/>
    <property type="match status" value="1"/>
</dbReference>
<proteinExistence type="predicted"/>
<evidence type="ECO:0000313" key="2">
    <source>
        <dbReference type="EMBL" id="CAJ0964490.1"/>
    </source>
</evidence>
<gene>
    <name evidence="2" type="ORF">RIMI_LOCUS19263092</name>
</gene>
<feature type="compositionally biased region" description="Low complexity" evidence="1">
    <location>
        <begin position="38"/>
        <end position="49"/>
    </location>
</feature>
<dbReference type="InterPro" id="IPR027417">
    <property type="entry name" value="P-loop_NTPase"/>
</dbReference>
<feature type="non-terminal residue" evidence="2">
    <location>
        <position position="1"/>
    </location>
</feature>
<name>A0ABN9MCJ7_9NEOB</name>
<dbReference type="EMBL" id="CAUEEQ010061029">
    <property type="protein sequence ID" value="CAJ0964490.1"/>
    <property type="molecule type" value="Genomic_DNA"/>
</dbReference>
<dbReference type="PANTHER" id="PTHR10133:SF62">
    <property type="entry name" value="DNA POLYMERASE THETA"/>
    <property type="match status" value="1"/>
</dbReference>
<dbReference type="Proteomes" id="UP001176940">
    <property type="component" value="Unassembled WGS sequence"/>
</dbReference>
<dbReference type="PANTHER" id="PTHR10133">
    <property type="entry name" value="DNA POLYMERASE I"/>
    <property type="match status" value="1"/>
</dbReference>
<evidence type="ECO:0000313" key="3">
    <source>
        <dbReference type="Proteomes" id="UP001176940"/>
    </source>
</evidence>
<keyword evidence="3" id="KW-1185">Reference proteome</keyword>
<sequence>RGLHVAVPAELAGQAPAGELGSSQSRAGGVRRPGGGADVRVAGGVSDEGAGPGGEEPGVFCSYKCREEWTLVAELLILKRVLETRKKAIFILPFVSVAKEKTLYLQRLPERGADRGDERHSAQPRPAGVLARGRALPHDYRPVPLREQLKISKTFYDSSMAAVREMQPLIHVKGDDDHIVSLCYETVQGAVMPS</sequence>
<accession>A0ABN9MCJ7</accession>
<evidence type="ECO:0000256" key="1">
    <source>
        <dbReference type="SAM" id="MobiDB-lite"/>
    </source>
</evidence>
<organism evidence="2 3">
    <name type="scientific">Ranitomeya imitator</name>
    <name type="common">mimic poison frog</name>
    <dbReference type="NCBI Taxonomy" id="111125"/>
    <lineage>
        <taxon>Eukaryota</taxon>
        <taxon>Metazoa</taxon>
        <taxon>Chordata</taxon>
        <taxon>Craniata</taxon>
        <taxon>Vertebrata</taxon>
        <taxon>Euteleostomi</taxon>
        <taxon>Amphibia</taxon>
        <taxon>Batrachia</taxon>
        <taxon>Anura</taxon>
        <taxon>Neobatrachia</taxon>
        <taxon>Hyloidea</taxon>
        <taxon>Dendrobatidae</taxon>
        <taxon>Dendrobatinae</taxon>
        <taxon>Ranitomeya</taxon>
    </lineage>
</organism>